<dbReference type="EMBL" id="BTRK01000004">
    <property type="protein sequence ID" value="GMR44937.1"/>
    <property type="molecule type" value="Genomic_DNA"/>
</dbReference>
<evidence type="ECO:0008006" key="4">
    <source>
        <dbReference type="Google" id="ProtNLM"/>
    </source>
</evidence>
<dbReference type="PANTHER" id="PTHR45830">
    <property type="entry name" value="SERPENTINE RECEPTOR, CLASS I"/>
    <property type="match status" value="1"/>
</dbReference>
<name>A0AAN5HXL7_9BILA</name>
<dbReference type="AlphaFoldDB" id="A0AAN5HXL7"/>
<protein>
    <recommendedName>
        <fullName evidence="4">G protein-coupled receptor</fullName>
    </recommendedName>
</protein>
<organism evidence="2 3">
    <name type="scientific">Pristionchus mayeri</name>
    <dbReference type="NCBI Taxonomy" id="1317129"/>
    <lineage>
        <taxon>Eukaryota</taxon>
        <taxon>Metazoa</taxon>
        <taxon>Ecdysozoa</taxon>
        <taxon>Nematoda</taxon>
        <taxon>Chromadorea</taxon>
        <taxon>Rhabditida</taxon>
        <taxon>Rhabditina</taxon>
        <taxon>Diplogasteromorpha</taxon>
        <taxon>Diplogasteroidea</taxon>
        <taxon>Neodiplogasteridae</taxon>
        <taxon>Pristionchus</taxon>
    </lineage>
</organism>
<evidence type="ECO:0000313" key="3">
    <source>
        <dbReference type="Proteomes" id="UP001328107"/>
    </source>
</evidence>
<evidence type="ECO:0000256" key="1">
    <source>
        <dbReference type="SAM" id="Phobius"/>
    </source>
</evidence>
<dbReference type="PANTHER" id="PTHR45830:SF15">
    <property type="entry name" value="SERPENTINE RECEPTOR, CLASS I"/>
    <property type="match status" value="1"/>
</dbReference>
<comment type="caution">
    <text evidence="2">The sequence shown here is derived from an EMBL/GenBank/DDBJ whole genome shotgun (WGS) entry which is preliminary data.</text>
</comment>
<keyword evidence="1" id="KW-0812">Transmembrane</keyword>
<keyword evidence="1" id="KW-0472">Membrane</keyword>
<feature type="transmembrane region" description="Helical" evidence="1">
    <location>
        <begin position="117"/>
        <end position="135"/>
    </location>
</feature>
<proteinExistence type="predicted"/>
<evidence type="ECO:0000313" key="2">
    <source>
        <dbReference type="EMBL" id="GMR44937.1"/>
    </source>
</evidence>
<keyword evidence="1" id="KW-1133">Transmembrane helix</keyword>
<accession>A0AAN5HXL7</accession>
<keyword evidence="3" id="KW-1185">Reference proteome</keyword>
<feature type="transmembrane region" description="Helical" evidence="1">
    <location>
        <begin position="76"/>
        <end position="97"/>
    </location>
</feature>
<reference evidence="3" key="1">
    <citation type="submission" date="2022-10" db="EMBL/GenBank/DDBJ databases">
        <title>Genome assembly of Pristionchus species.</title>
        <authorList>
            <person name="Yoshida K."/>
            <person name="Sommer R.J."/>
        </authorList>
    </citation>
    <scope>NUCLEOTIDE SEQUENCE [LARGE SCALE GENOMIC DNA]</scope>
    <source>
        <strain evidence="3">RS5460</strain>
    </source>
</reference>
<feature type="transmembrane region" description="Helical" evidence="1">
    <location>
        <begin position="30"/>
        <end position="55"/>
    </location>
</feature>
<dbReference type="Proteomes" id="UP001328107">
    <property type="component" value="Unassembled WGS sequence"/>
</dbReference>
<feature type="non-terminal residue" evidence="2">
    <location>
        <position position="1"/>
    </location>
</feature>
<feature type="non-terminal residue" evidence="2">
    <location>
        <position position="143"/>
    </location>
</feature>
<gene>
    <name evidence="2" type="ORF">PMAYCL1PPCAC_15132</name>
</gene>
<sequence length="143" mass="16325">RDELSWIHEYATSVMVYGDIGNCGTYKYEAFVIIFSIAFCAPIRAFFIVSTIQFLKNQALVASKTMRLKRLIISSLVKQNVCVSIFYIYPLLFNAIASHFQLSFLPNYLLVATRSGIAFLYMVNSLAQFIVVITSNRQFPNVR</sequence>